<dbReference type="EMBL" id="VSSQ01123169">
    <property type="protein sequence ID" value="MPN54683.1"/>
    <property type="molecule type" value="Genomic_DNA"/>
</dbReference>
<comment type="caution">
    <text evidence="1">The sequence shown here is derived from an EMBL/GenBank/DDBJ whole genome shotgun (WGS) entry which is preliminary data.</text>
</comment>
<evidence type="ECO:0008006" key="2">
    <source>
        <dbReference type="Google" id="ProtNLM"/>
    </source>
</evidence>
<name>A0A645J5F0_9ZZZZ</name>
<evidence type="ECO:0000313" key="1">
    <source>
        <dbReference type="EMBL" id="MPN54683.1"/>
    </source>
</evidence>
<reference evidence="1" key="1">
    <citation type="submission" date="2019-08" db="EMBL/GenBank/DDBJ databases">
        <authorList>
            <person name="Kucharzyk K."/>
            <person name="Murdoch R.W."/>
            <person name="Higgins S."/>
            <person name="Loffler F."/>
        </authorList>
    </citation>
    <scope>NUCLEOTIDE SEQUENCE</scope>
</reference>
<dbReference type="AlphaFoldDB" id="A0A645J5F0"/>
<dbReference type="InterPro" id="IPR028082">
    <property type="entry name" value="Peripla_BP_I"/>
</dbReference>
<dbReference type="SUPFAM" id="SSF53822">
    <property type="entry name" value="Periplasmic binding protein-like I"/>
    <property type="match status" value="1"/>
</dbReference>
<gene>
    <name evidence="1" type="ORF">SDC9_202360</name>
</gene>
<protein>
    <recommendedName>
        <fullName evidence="2">Periplasmic binding protein domain-containing protein</fullName>
    </recommendedName>
</protein>
<proteinExistence type="predicted"/>
<sequence length="163" mass="18061">MGRMLAEEMIKDGVTSCAIRASLDNARVRLREQGFIEAIEAAGIPYASEWNPESIAWGSFPAGVAVAALDEPSLEMLLDQRMLNRPALYGIGYTNTLLSNLESGVIRRLIVEDDYAMGYLALQSAVDAIENHGKVYEQILECYVADAEHLYQEPLKHILFPIS</sequence>
<accession>A0A645J5F0</accession>
<dbReference type="Gene3D" id="3.40.50.2300">
    <property type="match status" value="2"/>
</dbReference>
<organism evidence="1">
    <name type="scientific">bioreactor metagenome</name>
    <dbReference type="NCBI Taxonomy" id="1076179"/>
    <lineage>
        <taxon>unclassified sequences</taxon>
        <taxon>metagenomes</taxon>
        <taxon>ecological metagenomes</taxon>
    </lineage>
</organism>